<dbReference type="Proteomes" id="UP000343317">
    <property type="component" value="Unassembled WGS sequence"/>
</dbReference>
<sequence length="206" mass="22997">MEKMCGKAMSPLSRDRGDLCLNTKHSVIACYPYISQIDNCEEQEPPRRPTNSDKSMPIGKVQCHAVDGMPSKGERGSPSAGAAMENFAIVGISPTAVRVFTTSFADGVIQRFHKAHCMPWVREFAARMKRRRQVTQTRRLPRLPSVSGRHRLTALRPRECRRRRGPNRAHSRRCGPARGYRSPPCLPAARAAPSPRNGRGRDRSPA</sequence>
<feature type="compositionally biased region" description="Basic residues" evidence="1">
    <location>
        <begin position="161"/>
        <end position="175"/>
    </location>
</feature>
<name>A0A5E4RUI1_9BURK</name>
<gene>
    <name evidence="2" type="ORF">PHO31112_00414</name>
</gene>
<reference evidence="2 3" key="1">
    <citation type="submission" date="2019-08" db="EMBL/GenBank/DDBJ databases">
        <authorList>
            <person name="Peeters C."/>
        </authorList>
    </citation>
    <scope>NUCLEOTIDE SEQUENCE [LARGE SCALE GENOMIC DNA]</scope>
    <source>
        <strain evidence="2 3">LMG 31112</strain>
    </source>
</reference>
<keyword evidence="3" id="KW-1185">Reference proteome</keyword>
<evidence type="ECO:0000256" key="1">
    <source>
        <dbReference type="SAM" id="MobiDB-lite"/>
    </source>
</evidence>
<feature type="region of interest" description="Disordered" evidence="1">
    <location>
        <begin position="161"/>
        <end position="206"/>
    </location>
</feature>
<dbReference type="EMBL" id="CABPSM010000001">
    <property type="protein sequence ID" value="VVD67126.1"/>
    <property type="molecule type" value="Genomic_DNA"/>
</dbReference>
<dbReference type="AlphaFoldDB" id="A0A5E4RUI1"/>
<evidence type="ECO:0000313" key="3">
    <source>
        <dbReference type="Proteomes" id="UP000343317"/>
    </source>
</evidence>
<accession>A0A5E4RUI1</accession>
<organism evidence="2 3">
    <name type="scientific">Pandoraea horticolens</name>
    <dbReference type="NCBI Taxonomy" id="2508298"/>
    <lineage>
        <taxon>Bacteria</taxon>
        <taxon>Pseudomonadati</taxon>
        <taxon>Pseudomonadota</taxon>
        <taxon>Betaproteobacteria</taxon>
        <taxon>Burkholderiales</taxon>
        <taxon>Burkholderiaceae</taxon>
        <taxon>Pandoraea</taxon>
    </lineage>
</organism>
<evidence type="ECO:0000313" key="2">
    <source>
        <dbReference type="EMBL" id="VVD67126.1"/>
    </source>
</evidence>
<proteinExistence type="predicted"/>
<protein>
    <submittedName>
        <fullName evidence="2">Uncharacterized protein</fullName>
    </submittedName>
</protein>